<evidence type="ECO:0000256" key="8">
    <source>
        <dbReference type="SAM" id="MobiDB-lite"/>
    </source>
</evidence>
<keyword evidence="12" id="KW-1185">Reference proteome</keyword>
<dbReference type="InterPro" id="IPR003016">
    <property type="entry name" value="2-oxoA_DH_lipoyl-BS"/>
</dbReference>
<dbReference type="Pfam" id="PF00198">
    <property type="entry name" value="2-oxoacid_dh"/>
    <property type="match status" value="1"/>
</dbReference>
<evidence type="ECO:0000256" key="7">
    <source>
        <dbReference type="RuleBase" id="RU003423"/>
    </source>
</evidence>
<dbReference type="KEGG" id="cdep:91087941"/>
<keyword evidence="4 7" id="KW-0450">Lipoyl</keyword>
<dbReference type="PROSITE" id="PS51826">
    <property type="entry name" value="PSBD"/>
    <property type="match status" value="1"/>
</dbReference>
<dbReference type="Pfam" id="PF00364">
    <property type="entry name" value="Biotin_lipoyl"/>
    <property type="match status" value="1"/>
</dbReference>
<dbReference type="GO" id="GO:0031405">
    <property type="term" value="F:lipoic acid binding"/>
    <property type="evidence" value="ECO:0007669"/>
    <property type="project" value="TreeGrafter"/>
</dbReference>
<comment type="similarity">
    <text evidence="2 7">Belongs to the 2-oxoacid dehydrogenase family.</text>
</comment>
<accession>A0AAJ8JU55</accession>
<reference evidence="11" key="3">
    <citation type="submission" date="2024-01" db="EMBL/GenBank/DDBJ databases">
        <authorList>
            <person name="Coelho M.A."/>
            <person name="David-Palma M."/>
            <person name="Shea T."/>
            <person name="Sun S."/>
            <person name="Cuomo C.A."/>
            <person name="Heitman J."/>
        </authorList>
    </citation>
    <scope>NUCLEOTIDE SEQUENCE</scope>
    <source>
        <strain evidence="11">CBS 7841</strain>
    </source>
</reference>
<evidence type="ECO:0000256" key="1">
    <source>
        <dbReference type="ARBA" id="ARBA00001938"/>
    </source>
</evidence>
<evidence type="ECO:0000256" key="5">
    <source>
        <dbReference type="ARBA" id="ARBA00022946"/>
    </source>
</evidence>
<reference evidence="11" key="2">
    <citation type="journal article" date="2022" name="Elife">
        <title>Obligate sexual reproduction of a homothallic fungus closely related to the Cryptococcus pathogenic species complex.</title>
        <authorList>
            <person name="Passer A.R."/>
            <person name="Clancey S.A."/>
            <person name="Shea T."/>
            <person name="David-Palma M."/>
            <person name="Averette A.F."/>
            <person name="Boekhout T."/>
            <person name="Porcel B.M."/>
            <person name="Nowrousian M."/>
            <person name="Cuomo C.A."/>
            <person name="Sun S."/>
            <person name="Heitman J."/>
            <person name="Coelho M.A."/>
        </authorList>
    </citation>
    <scope>NUCLEOTIDE SEQUENCE</scope>
    <source>
        <strain evidence="11">CBS 7841</strain>
    </source>
</reference>
<dbReference type="InterPro" id="IPR011053">
    <property type="entry name" value="Single_hybrid_motif"/>
</dbReference>
<evidence type="ECO:0000256" key="3">
    <source>
        <dbReference type="ARBA" id="ARBA00022679"/>
    </source>
</evidence>
<dbReference type="CDD" id="cd06849">
    <property type="entry name" value="lipoyl_domain"/>
    <property type="match status" value="1"/>
</dbReference>
<dbReference type="InterPro" id="IPR050743">
    <property type="entry name" value="2-oxoacid_DH_E2_comp"/>
</dbReference>
<feature type="region of interest" description="Disordered" evidence="8">
    <location>
        <begin position="118"/>
        <end position="225"/>
    </location>
</feature>
<feature type="region of interest" description="Disordered" evidence="8">
    <location>
        <begin position="253"/>
        <end position="276"/>
    </location>
</feature>
<evidence type="ECO:0000313" key="12">
    <source>
        <dbReference type="Proteomes" id="UP000094043"/>
    </source>
</evidence>
<organism evidence="11 12">
    <name type="scientific">Cryptococcus depauperatus CBS 7841</name>
    <dbReference type="NCBI Taxonomy" id="1295531"/>
    <lineage>
        <taxon>Eukaryota</taxon>
        <taxon>Fungi</taxon>
        <taxon>Dikarya</taxon>
        <taxon>Basidiomycota</taxon>
        <taxon>Agaricomycotina</taxon>
        <taxon>Tremellomycetes</taxon>
        <taxon>Tremellales</taxon>
        <taxon>Cryptococcaceae</taxon>
        <taxon>Cryptococcus</taxon>
    </lineage>
</organism>
<dbReference type="RefSeq" id="XP_066069220.1">
    <property type="nucleotide sequence ID" value="XM_066213123.1"/>
</dbReference>
<dbReference type="GeneID" id="91087941"/>
<dbReference type="AlphaFoldDB" id="A0AAJ8JU55"/>
<dbReference type="GO" id="GO:0016407">
    <property type="term" value="F:acetyltransferase activity"/>
    <property type="evidence" value="ECO:0007669"/>
    <property type="project" value="TreeGrafter"/>
</dbReference>
<proteinExistence type="inferred from homology"/>
<feature type="compositionally biased region" description="Basic and acidic residues" evidence="8">
    <location>
        <begin position="262"/>
        <end position="276"/>
    </location>
</feature>
<dbReference type="InterPro" id="IPR023213">
    <property type="entry name" value="CAT-like_dom_sf"/>
</dbReference>
<dbReference type="Proteomes" id="UP000094043">
    <property type="component" value="Chromosome 4"/>
</dbReference>
<dbReference type="Gene3D" id="2.40.50.100">
    <property type="match status" value="1"/>
</dbReference>
<dbReference type="EMBL" id="CP143787">
    <property type="protein sequence ID" value="WVN88520.1"/>
    <property type="molecule type" value="Genomic_DNA"/>
</dbReference>
<keyword evidence="3 7" id="KW-0808">Transferase</keyword>
<dbReference type="EC" id="2.3.1.-" evidence="7"/>
<dbReference type="InterPro" id="IPR001078">
    <property type="entry name" value="2-oxoacid_DH_actylTfrase"/>
</dbReference>
<name>A0AAJ8JU55_9TREE</name>
<dbReference type="InterPro" id="IPR004167">
    <property type="entry name" value="PSBD"/>
</dbReference>
<evidence type="ECO:0000259" key="9">
    <source>
        <dbReference type="PROSITE" id="PS50968"/>
    </source>
</evidence>
<evidence type="ECO:0000313" key="11">
    <source>
        <dbReference type="EMBL" id="WVN88520.1"/>
    </source>
</evidence>
<evidence type="ECO:0000259" key="10">
    <source>
        <dbReference type="PROSITE" id="PS51826"/>
    </source>
</evidence>
<evidence type="ECO:0000256" key="6">
    <source>
        <dbReference type="ARBA" id="ARBA00023315"/>
    </source>
</evidence>
<feature type="compositionally biased region" description="Polar residues" evidence="8">
    <location>
        <begin position="212"/>
        <end position="221"/>
    </location>
</feature>
<evidence type="ECO:0000256" key="2">
    <source>
        <dbReference type="ARBA" id="ARBA00007317"/>
    </source>
</evidence>
<keyword evidence="5" id="KW-0809">Transit peptide</keyword>
<feature type="compositionally biased region" description="Basic and acidic residues" evidence="8">
    <location>
        <begin position="160"/>
        <end position="188"/>
    </location>
</feature>
<dbReference type="Gene3D" id="4.10.320.10">
    <property type="entry name" value="E3-binding domain"/>
    <property type="match status" value="1"/>
</dbReference>
<dbReference type="SUPFAM" id="SSF52777">
    <property type="entry name" value="CoA-dependent acyltransferases"/>
    <property type="match status" value="1"/>
</dbReference>
<keyword evidence="6 7" id="KW-0012">Acyltransferase</keyword>
<dbReference type="GO" id="GO:0005739">
    <property type="term" value="C:mitochondrion"/>
    <property type="evidence" value="ECO:0007669"/>
    <property type="project" value="TreeGrafter"/>
</dbReference>
<comment type="cofactor">
    <cofactor evidence="1 7">
        <name>(R)-lipoate</name>
        <dbReference type="ChEBI" id="CHEBI:83088"/>
    </cofactor>
</comment>
<dbReference type="PANTHER" id="PTHR43178">
    <property type="entry name" value="DIHYDROLIPOAMIDE ACETYLTRANSFERASE COMPONENT OF PYRUVATE DEHYDROGENASE COMPLEX"/>
    <property type="match status" value="1"/>
</dbReference>
<dbReference type="PROSITE" id="PS50968">
    <property type="entry name" value="BIOTINYL_LIPOYL"/>
    <property type="match status" value="1"/>
</dbReference>
<dbReference type="PROSITE" id="PS00189">
    <property type="entry name" value="LIPOYL"/>
    <property type="match status" value="1"/>
</dbReference>
<gene>
    <name evidence="11" type="ORF">L203_103731</name>
</gene>
<dbReference type="GO" id="GO:0045333">
    <property type="term" value="P:cellular respiration"/>
    <property type="evidence" value="ECO:0007669"/>
    <property type="project" value="UniProtKB-ARBA"/>
</dbReference>
<dbReference type="Gene3D" id="3.30.559.10">
    <property type="entry name" value="Chloramphenicol acetyltransferase-like domain"/>
    <property type="match status" value="1"/>
</dbReference>
<feature type="domain" description="Peripheral subunit-binding (PSBD)" evidence="10">
    <location>
        <begin position="278"/>
        <end position="315"/>
    </location>
</feature>
<feature type="domain" description="Lipoyl-binding" evidence="9">
    <location>
        <begin position="42"/>
        <end position="117"/>
    </location>
</feature>
<sequence length="610" mass="66389">MLQRRLLLTLARLRHRAYPAATTIQSRFSFKPFHTSCQLLGSSPFKLFDIGEGIVEVEILKWHVQEGQVVEEFDPLCEVQSDKSVVELTSHAAGTVMNIQKGVGDMVKVGQILCVIDSPDEGGEREDIDATEVESRPSEYPKTPVALPESLVDNSSSFSRAREVIRAEESSRVNTTEEHSECLKKATEVESPPQTQSSLERKLRRRHPLDDSATTTLSPTQHEGLLKGKDEAMDLSGPAQFTGEAAILPSATLRPTSLHNGPIEERQKSSEKDKKIVKASPAVRVLAARLEVDLATVNPTGNNGRVTKDDVELAAGSSALSSLKIGRKRSTTTATLGKPDEQSTTKVEFGRTRKVMWRALGEQAAIPHFGYCHTLNLTPLLPYLQSSKPSSGKLPYLASDLPSSLVHHPEDTLDTLKSKPTLLSLLIKSLVLALEEHPVLRSKVKESDGSRWLEVSRYGIIGVAVSDPKHGLLTPSLPALPPSTLVSQITSQISKLRENASRPSPPPHLTISSVGGLGEATGAMPVVPPGGGLAICAVGRAKWEVEWKVRDGKVFDLDEEQVKAAGLRGVLRAPVGWSADHRVLEGAELIAFTETWKKYVEDPSRWIGIV</sequence>
<dbReference type="Pfam" id="PF02817">
    <property type="entry name" value="E3_binding"/>
    <property type="match status" value="1"/>
</dbReference>
<feature type="compositionally biased region" description="Acidic residues" evidence="8">
    <location>
        <begin position="118"/>
        <end position="132"/>
    </location>
</feature>
<dbReference type="PANTHER" id="PTHR43178:SF5">
    <property type="entry name" value="LIPOAMIDE ACYLTRANSFERASE COMPONENT OF BRANCHED-CHAIN ALPHA-KETO ACID DEHYDROGENASE COMPLEX, MITOCHONDRIAL"/>
    <property type="match status" value="1"/>
</dbReference>
<protein>
    <recommendedName>
        <fullName evidence="7">Dihydrolipoamide acetyltransferase component of pyruvate dehydrogenase complex</fullName>
        <ecNumber evidence="7">2.3.1.-</ecNumber>
    </recommendedName>
</protein>
<reference evidence="11" key="1">
    <citation type="submission" date="2016-06" db="EMBL/GenBank/DDBJ databases">
        <authorList>
            <person name="Cuomo C."/>
            <person name="Litvintseva A."/>
            <person name="Heitman J."/>
            <person name="Chen Y."/>
            <person name="Sun S."/>
            <person name="Springer D."/>
            <person name="Dromer F."/>
            <person name="Young S."/>
            <person name="Zeng Q."/>
            <person name="Chapman S."/>
            <person name="Gujja S."/>
            <person name="Saif S."/>
            <person name="Birren B."/>
        </authorList>
    </citation>
    <scope>NUCLEOTIDE SEQUENCE</scope>
    <source>
        <strain evidence="11">CBS 7841</strain>
    </source>
</reference>
<dbReference type="InterPro" id="IPR000089">
    <property type="entry name" value="Biotin_lipoyl"/>
</dbReference>
<evidence type="ECO:0000256" key="4">
    <source>
        <dbReference type="ARBA" id="ARBA00022823"/>
    </source>
</evidence>
<dbReference type="InterPro" id="IPR036625">
    <property type="entry name" value="E3-bd_dom_sf"/>
</dbReference>
<dbReference type="SUPFAM" id="SSF47005">
    <property type="entry name" value="Peripheral subunit-binding domain of 2-oxo acid dehydrogenase complex"/>
    <property type="match status" value="1"/>
</dbReference>
<dbReference type="SUPFAM" id="SSF51230">
    <property type="entry name" value="Single hybrid motif"/>
    <property type="match status" value="1"/>
</dbReference>